<sequence length="73" mass="8648">MKKYPRVVWRKFKREQVPDHKTCVICGKLFGGDDSVFVKKTQYSWYRGDDVCDAFCGKCIPSRDQRKPENLKM</sequence>
<protein>
    <submittedName>
        <fullName evidence="1">Uncharacterized protein</fullName>
    </submittedName>
</protein>
<name>A0A1F7X2Z6_9BACT</name>
<dbReference type="EMBL" id="MGFQ01000024">
    <property type="protein sequence ID" value="OGM09253.1"/>
    <property type="molecule type" value="Genomic_DNA"/>
</dbReference>
<accession>A0A1F7X2Z6</accession>
<organism evidence="1 2">
    <name type="scientific">Candidatus Woesebacteria bacterium RBG_13_36_22</name>
    <dbReference type="NCBI Taxonomy" id="1802478"/>
    <lineage>
        <taxon>Bacteria</taxon>
        <taxon>Candidatus Woeseibacteriota</taxon>
    </lineage>
</organism>
<evidence type="ECO:0000313" key="1">
    <source>
        <dbReference type="EMBL" id="OGM09253.1"/>
    </source>
</evidence>
<comment type="caution">
    <text evidence="1">The sequence shown here is derived from an EMBL/GenBank/DDBJ whole genome shotgun (WGS) entry which is preliminary data.</text>
</comment>
<dbReference type="Proteomes" id="UP000176939">
    <property type="component" value="Unassembled WGS sequence"/>
</dbReference>
<evidence type="ECO:0000313" key="2">
    <source>
        <dbReference type="Proteomes" id="UP000176939"/>
    </source>
</evidence>
<gene>
    <name evidence="1" type="ORF">A2Z67_04920</name>
</gene>
<dbReference type="AlphaFoldDB" id="A0A1F7X2Z6"/>
<reference evidence="1 2" key="1">
    <citation type="journal article" date="2016" name="Nat. Commun.">
        <title>Thousands of microbial genomes shed light on interconnected biogeochemical processes in an aquifer system.</title>
        <authorList>
            <person name="Anantharaman K."/>
            <person name="Brown C.T."/>
            <person name="Hug L.A."/>
            <person name="Sharon I."/>
            <person name="Castelle C.J."/>
            <person name="Probst A.J."/>
            <person name="Thomas B.C."/>
            <person name="Singh A."/>
            <person name="Wilkins M.J."/>
            <person name="Karaoz U."/>
            <person name="Brodie E.L."/>
            <person name="Williams K.H."/>
            <person name="Hubbard S.S."/>
            <person name="Banfield J.F."/>
        </authorList>
    </citation>
    <scope>NUCLEOTIDE SEQUENCE [LARGE SCALE GENOMIC DNA]</scope>
</reference>
<proteinExistence type="predicted"/>